<keyword evidence="2" id="KW-1185">Reference proteome</keyword>
<sequence>MTEPQTDAEILRAVRRVQGLEQHHEALRARLDGMHEARTPEDVAEQNRCGEAMAAAAERLLAESVFALEEIGLSLAARAVEVTAEAEGIAIPQTALGRG</sequence>
<name>A0A7W9QDX4_9ACTN</name>
<accession>A0A7W9QDX4</accession>
<evidence type="ECO:0000313" key="2">
    <source>
        <dbReference type="Proteomes" id="UP000588098"/>
    </source>
</evidence>
<organism evidence="1 2">
    <name type="scientific">Streptomyces zagrosensis</name>
    <dbReference type="NCBI Taxonomy" id="1042984"/>
    <lineage>
        <taxon>Bacteria</taxon>
        <taxon>Bacillati</taxon>
        <taxon>Actinomycetota</taxon>
        <taxon>Actinomycetes</taxon>
        <taxon>Kitasatosporales</taxon>
        <taxon>Streptomycetaceae</taxon>
        <taxon>Streptomyces</taxon>
    </lineage>
</organism>
<gene>
    <name evidence="1" type="ORF">FHS42_005434</name>
</gene>
<dbReference type="RefSeq" id="WP_184576001.1">
    <property type="nucleotide sequence ID" value="NZ_JACHJL010000015.1"/>
</dbReference>
<comment type="caution">
    <text evidence="1">The sequence shown here is derived from an EMBL/GenBank/DDBJ whole genome shotgun (WGS) entry which is preliminary data.</text>
</comment>
<proteinExistence type="predicted"/>
<evidence type="ECO:0000313" key="1">
    <source>
        <dbReference type="EMBL" id="MBB5938346.1"/>
    </source>
</evidence>
<dbReference type="Proteomes" id="UP000588098">
    <property type="component" value="Unassembled WGS sequence"/>
</dbReference>
<dbReference type="AlphaFoldDB" id="A0A7W9QDX4"/>
<protein>
    <submittedName>
        <fullName evidence="1">Uncharacterized protein</fullName>
    </submittedName>
</protein>
<reference evidence="1 2" key="1">
    <citation type="submission" date="2020-08" db="EMBL/GenBank/DDBJ databases">
        <title>Genomic Encyclopedia of Type Strains, Phase III (KMG-III): the genomes of soil and plant-associated and newly described type strains.</title>
        <authorList>
            <person name="Whitman W."/>
        </authorList>
    </citation>
    <scope>NUCLEOTIDE SEQUENCE [LARGE SCALE GENOMIC DNA]</scope>
    <source>
        <strain evidence="1 2">CECT 8305</strain>
    </source>
</reference>
<dbReference type="EMBL" id="JACHJL010000015">
    <property type="protein sequence ID" value="MBB5938346.1"/>
    <property type="molecule type" value="Genomic_DNA"/>
</dbReference>